<sequence>MGVLYDKQWLDQEMDRLPPWTQPLYKTFTDMLVGDNTYPCVPARQGFLENQLRFSFISDPREKRAAEEVATALKTYGRNAREFGDYTSLAVFFQTPKDMYTTYTVEDYRNLFWNIINKVTAYDEKAWPESIPQNPTHHEWEFCFDGEPYFIFCATPAHQKRKSRYFPCFFIAFQPRWVFANLNRNTAFGRKMKNIIRRRLIKYDGMPGHPDLKWYGQEDNHEWKQYFLSDEEDSPSKCPFMRMRQKTSSFFK</sequence>
<gene>
    <name evidence="1" type="ORF">AFK71_06410</name>
</gene>
<keyword evidence="2" id="KW-1185">Reference proteome</keyword>
<evidence type="ECO:0000313" key="1">
    <source>
        <dbReference type="EMBL" id="KNE21303.1"/>
    </source>
</evidence>
<evidence type="ECO:0008006" key="3">
    <source>
        <dbReference type="Google" id="ProtNLM"/>
    </source>
</evidence>
<dbReference type="GeneID" id="66872969"/>
<dbReference type="PATRIC" id="fig|1473.5.peg.4291"/>
<accession>A0A0L0QT07</accession>
<dbReference type="PANTHER" id="PTHR40045:SF1">
    <property type="entry name" value="YQCI_YCGG FAMILY PROTEIN"/>
    <property type="match status" value="1"/>
</dbReference>
<comment type="caution">
    <text evidence="1">The sequence shown here is derived from an EMBL/GenBank/DDBJ whole genome shotgun (WGS) entry which is preliminary data.</text>
</comment>
<dbReference type="RefSeq" id="WP_050350725.1">
    <property type="nucleotide sequence ID" value="NZ_CP073011.1"/>
</dbReference>
<protein>
    <recommendedName>
        <fullName evidence="3">YqcI/YcgG family protein</fullName>
    </recommendedName>
</protein>
<organism evidence="1 2">
    <name type="scientific">Virgibacillus pantothenticus</name>
    <dbReference type="NCBI Taxonomy" id="1473"/>
    <lineage>
        <taxon>Bacteria</taxon>
        <taxon>Bacillati</taxon>
        <taxon>Bacillota</taxon>
        <taxon>Bacilli</taxon>
        <taxon>Bacillales</taxon>
        <taxon>Bacillaceae</taxon>
        <taxon>Virgibacillus</taxon>
    </lineage>
</organism>
<dbReference type="AlphaFoldDB" id="A0A0L0QT07"/>
<dbReference type="PANTHER" id="PTHR40045">
    <property type="entry name" value="YCGG FAMILY PROTEIN"/>
    <property type="match status" value="1"/>
</dbReference>
<name>A0A0L0QT07_VIRPA</name>
<dbReference type="InterPro" id="IPR014988">
    <property type="entry name" value="Uncharacterised_YqcI/YcgG"/>
</dbReference>
<dbReference type="OrthoDB" id="112290at2"/>
<dbReference type="Proteomes" id="UP000036780">
    <property type="component" value="Unassembled WGS sequence"/>
</dbReference>
<reference evidence="2" key="1">
    <citation type="submission" date="2015-07" db="EMBL/GenBank/DDBJ databases">
        <title>Fjat-10053 dsm26.</title>
        <authorList>
            <person name="Liu B."/>
            <person name="Wang J."/>
            <person name="Zhu Y."/>
            <person name="Liu G."/>
            <person name="Chen Q."/>
            <person name="Chen Z."/>
            <person name="Lan J."/>
            <person name="Che J."/>
            <person name="Ge C."/>
            <person name="Shi H."/>
            <person name="Pan Z."/>
            <person name="Liu X."/>
        </authorList>
    </citation>
    <scope>NUCLEOTIDE SEQUENCE [LARGE SCALE GENOMIC DNA]</scope>
    <source>
        <strain evidence="2">DSM 26</strain>
    </source>
</reference>
<evidence type="ECO:0000313" key="2">
    <source>
        <dbReference type="Proteomes" id="UP000036780"/>
    </source>
</evidence>
<proteinExistence type="predicted"/>
<dbReference type="Pfam" id="PF08892">
    <property type="entry name" value="YqcI_YcgG"/>
    <property type="match status" value="1"/>
</dbReference>
<dbReference type="EMBL" id="LGTO01000005">
    <property type="protein sequence ID" value="KNE21303.1"/>
    <property type="molecule type" value="Genomic_DNA"/>
</dbReference>